<evidence type="ECO:0000313" key="2">
    <source>
        <dbReference type="EMBL" id="GAA2704811.1"/>
    </source>
</evidence>
<name>A0ABN3TI21_9ACTN</name>
<feature type="region of interest" description="Disordered" evidence="1">
    <location>
        <begin position="1"/>
        <end position="48"/>
    </location>
</feature>
<accession>A0ABN3TI21</accession>
<gene>
    <name evidence="2" type="ORF">GCM10010310_79190</name>
</gene>
<comment type="caution">
    <text evidence="2">The sequence shown here is derived from an EMBL/GenBank/DDBJ whole genome shotgun (WGS) entry which is preliminary data.</text>
</comment>
<reference evidence="2 3" key="1">
    <citation type="journal article" date="2019" name="Int. J. Syst. Evol. Microbiol.">
        <title>The Global Catalogue of Microorganisms (GCM) 10K type strain sequencing project: providing services to taxonomists for standard genome sequencing and annotation.</title>
        <authorList>
            <consortium name="The Broad Institute Genomics Platform"/>
            <consortium name="The Broad Institute Genome Sequencing Center for Infectious Disease"/>
            <person name="Wu L."/>
            <person name="Ma J."/>
        </authorList>
    </citation>
    <scope>NUCLEOTIDE SEQUENCE [LARGE SCALE GENOMIC DNA]</scope>
    <source>
        <strain evidence="2 3">JCM 4531</strain>
    </source>
</reference>
<protein>
    <submittedName>
        <fullName evidence="2">Uncharacterized protein</fullName>
    </submittedName>
</protein>
<evidence type="ECO:0000256" key="1">
    <source>
        <dbReference type="SAM" id="MobiDB-lite"/>
    </source>
</evidence>
<organism evidence="2 3">
    <name type="scientific">Streptomyces violaceolatus</name>
    <dbReference type="NCBI Taxonomy" id="67378"/>
    <lineage>
        <taxon>Bacteria</taxon>
        <taxon>Bacillati</taxon>
        <taxon>Actinomycetota</taxon>
        <taxon>Actinomycetes</taxon>
        <taxon>Kitasatosporales</taxon>
        <taxon>Streptomycetaceae</taxon>
        <taxon>Streptomyces</taxon>
        <taxon>Streptomyces violaceoruber group</taxon>
    </lineage>
</organism>
<sequence length="48" mass="5409">MPADQEAPDPADLRPHLTMVRTDEGYEGEGEPFNPREWLEVHPAPPGR</sequence>
<evidence type="ECO:0000313" key="3">
    <source>
        <dbReference type="Proteomes" id="UP001499989"/>
    </source>
</evidence>
<dbReference type="EMBL" id="BAAASK010000051">
    <property type="protein sequence ID" value="GAA2704811.1"/>
    <property type="molecule type" value="Genomic_DNA"/>
</dbReference>
<proteinExistence type="predicted"/>
<keyword evidence="3" id="KW-1185">Reference proteome</keyword>
<dbReference type="RefSeq" id="WP_344572529.1">
    <property type="nucleotide sequence ID" value="NZ_BAAASK010000051.1"/>
</dbReference>
<dbReference type="Proteomes" id="UP001499989">
    <property type="component" value="Unassembled WGS sequence"/>
</dbReference>